<name>A0ABY7DK50_MYAAR</name>
<dbReference type="Gene3D" id="3.40.50.200">
    <property type="entry name" value="Peptidase S8/S53 domain"/>
    <property type="match status" value="2"/>
</dbReference>
<organism evidence="5 6">
    <name type="scientific">Mya arenaria</name>
    <name type="common">Soft-shell clam</name>
    <dbReference type="NCBI Taxonomy" id="6604"/>
    <lineage>
        <taxon>Eukaryota</taxon>
        <taxon>Metazoa</taxon>
        <taxon>Spiralia</taxon>
        <taxon>Lophotrochozoa</taxon>
        <taxon>Mollusca</taxon>
        <taxon>Bivalvia</taxon>
        <taxon>Autobranchia</taxon>
        <taxon>Heteroconchia</taxon>
        <taxon>Euheterodonta</taxon>
        <taxon>Imparidentia</taxon>
        <taxon>Neoheterodontei</taxon>
        <taxon>Myida</taxon>
        <taxon>Myoidea</taxon>
        <taxon>Myidae</taxon>
        <taxon>Mya</taxon>
    </lineage>
</organism>
<evidence type="ECO:0000256" key="3">
    <source>
        <dbReference type="ARBA" id="ARBA00022825"/>
    </source>
</evidence>
<evidence type="ECO:0000313" key="6">
    <source>
        <dbReference type="Proteomes" id="UP001164746"/>
    </source>
</evidence>
<dbReference type="EMBL" id="CP111013">
    <property type="protein sequence ID" value="WAQ97065.1"/>
    <property type="molecule type" value="Genomic_DNA"/>
</dbReference>
<dbReference type="Pfam" id="PF00082">
    <property type="entry name" value="Peptidase_S8"/>
    <property type="match status" value="2"/>
</dbReference>
<gene>
    <name evidence="5" type="ORF">MAR_029755</name>
</gene>
<protein>
    <submittedName>
        <fullName evidence="5">NECA-like protein</fullName>
    </submittedName>
</protein>
<evidence type="ECO:0000259" key="4">
    <source>
        <dbReference type="Pfam" id="PF00082"/>
    </source>
</evidence>
<evidence type="ECO:0000256" key="2">
    <source>
        <dbReference type="ARBA" id="ARBA00022801"/>
    </source>
</evidence>
<feature type="domain" description="Peptidase S8/S53" evidence="4">
    <location>
        <begin position="27"/>
        <end position="111"/>
    </location>
</feature>
<reference evidence="5" key="1">
    <citation type="submission" date="2022-11" db="EMBL/GenBank/DDBJ databases">
        <title>Centuries of genome instability and evolution in soft-shell clam transmissible cancer (bioRxiv).</title>
        <authorList>
            <person name="Hart S.F.M."/>
            <person name="Yonemitsu M.A."/>
            <person name="Giersch R.M."/>
            <person name="Beal B.F."/>
            <person name="Arriagada G."/>
            <person name="Davis B.W."/>
            <person name="Ostrander E.A."/>
            <person name="Goff S.P."/>
            <person name="Metzger M.J."/>
        </authorList>
    </citation>
    <scope>NUCLEOTIDE SEQUENCE</scope>
    <source>
        <strain evidence="5">MELC-2E11</strain>
        <tissue evidence="5">Siphon/mantle</tissue>
    </source>
</reference>
<dbReference type="InterPro" id="IPR036852">
    <property type="entry name" value="Peptidase_S8/S53_dom_sf"/>
</dbReference>
<accession>A0ABY7DK50</accession>
<dbReference type="InterPro" id="IPR000209">
    <property type="entry name" value="Peptidase_S8/S53_dom"/>
</dbReference>
<keyword evidence="2" id="KW-0378">Hydrolase</keyword>
<keyword evidence="6" id="KW-1185">Reference proteome</keyword>
<sequence length="324" mass="35439">NFMNICRPYFDQSLAIDLSWKEHNVSGRDIVVGVTDVGINTDNVYLHENIQLDLSYNFVDNNSNTIPTILPGIIESLHVTNHGNACAGLIARPKTNALCNPCGLGVAYKAKGRNGLGSVYVFPAGHPGSGLVNYVGSIPVACMDVNGSVADVSQVNAATIVSVFCNGRRRIDDRMITVGHDDRRCFTEFGGESAGTAIVSGMIALLLEANPALSIRDITHILVEFSSHIGIEASSEFLRNGPGKHYHPRLGFGYPSSSKMIQAGKQWNRLPPLCSKTLEFSKPSVQNKSADWYVLDFCDTSPCIEKMEEVLFQMKFVYSELHHM</sequence>
<feature type="non-terminal residue" evidence="5">
    <location>
        <position position="324"/>
    </location>
</feature>
<evidence type="ECO:0000256" key="1">
    <source>
        <dbReference type="ARBA" id="ARBA00022670"/>
    </source>
</evidence>
<feature type="non-terminal residue" evidence="5">
    <location>
        <position position="1"/>
    </location>
</feature>
<keyword evidence="3" id="KW-0720">Serine protease</keyword>
<keyword evidence="1" id="KW-0645">Protease</keyword>
<dbReference type="Proteomes" id="UP001164746">
    <property type="component" value="Chromosome 2"/>
</dbReference>
<dbReference type="PANTHER" id="PTHR42884">
    <property type="entry name" value="PROPROTEIN CONVERTASE SUBTILISIN/KEXIN-RELATED"/>
    <property type="match status" value="1"/>
</dbReference>
<proteinExistence type="predicted"/>
<evidence type="ECO:0000313" key="5">
    <source>
        <dbReference type="EMBL" id="WAQ97065.1"/>
    </source>
</evidence>
<dbReference type="PANTHER" id="PTHR42884:SF14">
    <property type="entry name" value="NEUROENDOCRINE CONVERTASE 1"/>
    <property type="match status" value="1"/>
</dbReference>
<feature type="domain" description="Peptidase S8/S53" evidence="4">
    <location>
        <begin position="134"/>
        <end position="226"/>
    </location>
</feature>
<dbReference type="SUPFAM" id="SSF52743">
    <property type="entry name" value="Subtilisin-like"/>
    <property type="match status" value="1"/>
</dbReference>